<organism evidence="6 7">
    <name type="scientific">Phascolomyces articulosus</name>
    <dbReference type="NCBI Taxonomy" id="60185"/>
    <lineage>
        <taxon>Eukaryota</taxon>
        <taxon>Fungi</taxon>
        <taxon>Fungi incertae sedis</taxon>
        <taxon>Mucoromycota</taxon>
        <taxon>Mucoromycotina</taxon>
        <taxon>Mucoromycetes</taxon>
        <taxon>Mucorales</taxon>
        <taxon>Lichtheimiaceae</taxon>
        <taxon>Phascolomyces</taxon>
    </lineage>
</organism>
<dbReference type="AlphaFoldDB" id="A0AAD5KP16"/>
<dbReference type="InterPro" id="IPR020846">
    <property type="entry name" value="MFS_dom"/>
</dbReference>
<evidence type="ECO:0000256" key="3">
    <source>
        <dbReference type="SAM" id="MobiDB-lite"/>
    </source>
</evidence>
<feature type="transmembrane region" description="Helical" evidence="4">
    <location>
        <begin position="125"/>
        <end position="151"/>
    </location>
</feature>
<proteinExistence type="inferred from homology"/>
<dbReference type="PANTHER" id="PTHR11360">
    <property type="entry name" value="MONOCARBOXYLATE TRANSPORTER"/>
    <property type="match status" value="1"/>
</dbReference>
<feature type="transmembrane region" description="Helical" evidence="4">
    <location>
        <begin position="157"/>
        <end position="176"/>
    </location>
</feature>
<reference evidence="6" key="1">
    <citation type="journal article" date="2022" name="IScience">
        <title>Evolution of zygomycete secretomes and the origins of terrestrial fungal ecologies.</title>
        <authorList>
            <person name="Chang Y."/>
            <person name="Wang Y."/>
            <person name="Mondo S."/>
            <person name="Ahrendt S."/>
            <person name="Andreopoulos W."/>
            <person name="Barry K."/>
            <person name="Beard J."/>
            <person name="Benny G.L."/>
            <person name="Blankenship S."/>
            <person name="Bonito G."/>
            <person name="Cuomo C."/>
            <person name="Desiro A."/>
            <person name="Gervers K.A."/>
            <person name="Hundley H."/>
            <person name="Kuo A."/>
            <person name="LaButti K."/>
            <person name="Lang B.F."/>
            <person name="Lipzen A."/>
            <person name="O'Donnell K."/>
            <person name="Pangilinan J."/>
            <person name="Reynolds N."/>
            <person name="Sandor L."/>
            <person name="Smith M.E."/>
            <person name="Tsang A."/>
            <person name="Grigoriev I.V."/>
            <person name="Stajich J.E."/>
            <person name="Spatafora J.W."/>
        </authorList>
    </citation>
    <scope>NUCLEOTIDE SEQUENCE</scope>
    <source>
        <strain evidence="6">RSA 2281</strain>
    </source>
</reference>
<reference evidence="6" key="2">
    <citation type="submission" date="2023-02" db="EMBL/GenBank/DDBJ databases">
        <authorList>
            <consortium name="DOE Joint Genome Institute"/>
            <person name="Mondo S.J."/>
            <person name="Chang Y."/>
            <person name="Wang Y."/>
            <person name="Ahrendt S."/>
            <person name="Andreopoulos W."/>
            <person name="Barry K."/>
            <person name="Beard J."/>
            <person name="Benny G.L."/>
            <person name="Blankenship S."/>
            <person name="Bonito G."/>
            <person name="Cuomo C."/>
            <person name="Desiro A."/>
            <person name="Gervers K.A."/>
            <person name="Hundley H."/>
            <person name="Kuo A."/>
            <person name="LaButti K."/>
            <person name="Lang B.F."/>
            <person name="Lipzen A."/>
            <person name="O'Donnell K."/>
            <person name="Pangilinan J."/>
            <person name="Reynolds N."/>
            <person name="Sandor L."/>
            <person name="Smith M.W."/>
            <person name="Tsang A."/>
            <person name="Grigoriev I.V."/>
            <person name="Stajich J.E."/>
            <person name="Spatafora J.W."/>
        </authorList>
    </citation>
    <scope>NUCLEOTIDE SEQUENCE</scope>
    <source>
        <strain evidence="6">RSA 2281</strain>
    </source>
</reference>
<feature type="transmembrane region" description="Helical" evidence="4">
    <location>
        <begin position="213"/>
        <end position="233"/>
    </location>
</feature>
<dbReference type="EMBL" id="JAIXMP010000002">
    <property type="protein sequence ID" value="KAI9276772.1"/>
    <property type="molecule type" value="Genomic_DNA"/>
</dbReference>
<feature type="transmembrane region" description="Helical" evidence="4">
    <location>
        <begin position="56"/>
        <end position="73"/>
    </location>
</feature>
<name>A0AAD5KP16_9FUNG</name>
<dbReference type="GO" id="GO:0022857">
    <property type="term" value="F:transmembrane transporter activity"/>
    <property type="evidence" value="ECO:0007669"/>
    <property type="project" value="InterPro"/>
</dbReference>
<feature type="domain" description="Major facilitator superfamily (MFS) profile" evidence="5">
    <location>
        <begin position="57"/>
        <end position="447"/>
    </location>
</feature>
<feature type="transmembrane region" description="Helical" evidence="4">
    <location>
        <begin position="327"/>
        <end position="348"/>
    </location>
</feature>
<dbReference type="Proteomes" id="UP001209540">
    <property type="component" value="Unassembled WGS sequence"/>
</dbReference>
<dbReference type="Gene3D" id="1.20.1250.20">
    <property type="entry name" value="MFS general substrate transporter like domains"/>
    <property type="match status" value="2"/>
</dbReference>
<keyword evidence="7" id="KW-1185">Reference proteome</keyword>
<keyword evidence="4" id="KW-1133">Transmembrane helix</keyword>
<evidence type="ECO:0000256" key="2">
    <source>
        <dbReference type="ARBA" id="ARBA00006727"/>
    </source>
</evidence>
<gene>
    <name evidence="6" type="ORF">BDA99DRAFT_430275</name>
</gene>
<feature type="transmembrane region" description="Helical" evidence="4">
    <location>
        <begin position="300"/>
        <end position="320"/>
    </location>
</feature>
<evidence type="ECO:0000313" key="7">
    <source>
        <dbReference type="Proteomes" id="UP001209540"/>
    </source>
</evidence>
<dbReference type="InterPro" id="IPR036259">
    <property type="entry name" value="MFS_trans_sf"/>
</dbReference>
<dbReference type="PROSITE" id="PS50850">
    <property type="entry name" value="MFS"/>
    <property type="match status" value="1"/>
</dbReference>
<evidence type="ECO:0000313" key="6">
    <source>
        <dbReference type="EMBL" id="KAI9276772.1"/>
    </source>
</evidence>
<dbReference type="GO" id="GO:0016020">
    <property type="term" value="C:membrane"/>
    <property type="evidence" value="ECO:0007669"/>
    <property type="project" value="UniProtKB-SubCell"/>
</dbReference>
<comment type="caution">
    <text evidence="6">The sequence shown here is derived from an EMBL/GenBank/DDBJ whole genome shotgun (WGS) entry which is preliminary data.</text>
</comment>
<feature type="transmembrane region" description="Helical" evidence="4">
    <location>
        <begin position="424"/>
        <end position="442"/>
    </location>
</feature>
<evidence type="ECO:0000259" key="5">
    <source>
        <dbReference type="PROSITE" id="PS50850"/>
    </source>
</evidence>
<sequence length="452" mass="49498">MWTGDKEENNHFPRNKTKTSENNNICAKDIHTTINEDDHDDHTSARIGYPSHTDGGYGWVIVFGASLSAFTAFSVMQDYLVEHMFDSSKQAQFLVSFVGSICYFVSEIATPLVQITLERLGVRITLLIGTTMISAGLLASGFATTIWHLYLSQGVCYGLGISLIYLAIMMVIPQWFSKRCSTATAISMSSIGLAGLVIPFVMNISNSKLGGSWTFWIMGFTYLGANILACILVKEKNYQGQPTILNNKISAKLSKSVVKDLLKDSNYMIFIGAAFLQVLSRNVPFFFLPSYATFVGLDTSQGTSLICLACAASFVGRIVVGMLADRLGNLFVGAIFGTITGLASLSLWTSAYSYPMLVALAIVIGFSFDTYYILMPPTVLQLLGRQKYTSGLSVLMVLTSPAILGPSLISAIDNALNCEQFLPHKIFSGVLPILSSLLLLFLRFRIKKQHQQ</sequence>
<feature type="transmembrane region" description="Helical" evidence="4">
    <location>
        <begin position="267"/>
        <end position="288"/>
    </location>
</feature>
<keyword evidence="4" id="KW-0472">Membrane</keyword>
<comment type="subcellular location">
    <subcellularLocation>
        <location evidence="1">Membrane</location>
        <topology evidence="1">Multi-pass membrane protein</topology>
    </subcellularLocation>
</comment>
<comment type="similarity">
    <text evidence="2">Belongs to the major facilitator superfamily. Monocarboxylate porter (TC 2.A.1.13) family.</text>
</comment>
<feature type="transmembrane region" description="Helical" evidence="4">
    <location>
        <begin position="183"/>
        <end position="201"/>
    </location>
</feature>
<keyword evidence="4" id="KW-0812">Transmembrane</keyword>
<accession>A0AAD5KP16</accession>
<feature type="transmembrane region" description="Helical" evidence="4">
    <location>
        <begin position="394"/>
        <end position="412"/>
    </location>
</feature>
<feature type="transmembrane region" description="Helical" evidence="4">
    <location>
        <begin position="354"/>
        <end position="374"/>
    </location>
</feature>
<dbReference type="PANTHER" id="PTHR11360:SF284">
    <property type="entry name" value="EG:103B4.3 PROTEIN-RELATED"/>
    <property type="match status" value="1"/>
</dbReference>
<evidence type="ECO:0000256" key="4">
    <source>
        <dbReference type="SAM" id="Phobius"/>
    </source>
</evidence>
<evidence type="ECO:0000256" key="1">
    <source>
        <dbReference type="ARBA" id="ARBA00004141"/>
    </source>
</evidence>
<dbReference type="Pfam" id="PF07690">
    <property type="entry name" value="MFS_1"/>
    <property type="match status" value="1"/>
</dbReference>
<feature type="compositionally biased region" description="Basic and acidic residues" evidence="3">
    <location>
        <begin position="1"/>
        <end position="11"/>
    </location>
</feature>
<protein>
    <submittedName>
        <fullName evidence="6">Major facilitator superfamily domain-containing protein</fullName>
    </submittedName>
</protein>
<feature type="transmembrane region" description="Helical" evidence="4">
    <location>
        <begin position="93"/>
        <end position="113"/>
    </location>
</feature>
<feature type="region of interest" description="Disordered" evidence="3">
    <location>
        <begin position="1"/>
        <end position="20"/>
    </location>
</feature>
<dbReference type="InterPro" id="IPR011701">
    <property type="entry name" value="MFS"/>
</dbReference>
<dbReference type="SUPFAM" id="SSF103473">
    <property type="entry name" value="MFS general substrate transporter"/>
    <property type="match status" value="1"/>
</dbReference>
<dbReference type="InterPro" id="IPR050327">
    <property type="entry name" value="Proton-linked_MCT"/>
</dbReference>